<comment type="caution">
    <text evidence="10">The sequence shown here is derived from an EMBL/GenBank/DDBJ whole genome shotgun (WGS) entry which is preliminary data.</text>
</comment>
<dbReference type="InterPro" id="IPR007219">
    <property type="entry name" value="XnlR_reg_dom"/>
</dbReference>
<keyword evidence="2" id="KW-0479">Metal-binding</keyword>
<dbReference type="GO" id="GO:0005634">
    <property type="term" value="C:nucleus"/>
    <property type="evidence" value="ECO:0007669"/>
    <property type="project" value="UniProtKB-SubCell"/>
</dbReference>
<reference evidence="10 11" key="1">
    <citation type="submission" date="2016-07" db="EMBL/GenBank/DDBJ databases">
        <title>Pervasive Adenine N6-methylation of Active Genes in Fungi.</title>
        <authorList>
            <consortium name="DOE Joint Genome Institute"/>
            <person name="Mondo S.J."/>
            <person name="Dannebaum R.O."/>
            <person name="Kuo R.C."/>
            <person name="Labutti K."/>
            <person name="Haridas S."/>
            <person name="Kuo A."/>
            <person name="Salamov A."/>
            <person name="Ahrendt S.R."/>
            <person name="Lipzen A."/>
            <person name="Sullivan W."/>
            <person name="Andreopoulos W.B."/>
            <person name="Clum A."/>
            <person name="Lindquist E."/>
            <person name="Daum C."/>
            <person name="Ramamoorthy G.K."/>
            <person name="Gryganskyi A."/>
            <person name="Culley D."/>
            <person name="Magnuson J.K."/>
            <person name="James T.Y."/>
            <person name="O'Malley M.A."/>
            <person name="Stajich J.E."/>
            <person name="Spatafora J.W."/>
            <person name="Visel A."/>
            <person name="Grigoriev I.V."/>
        </authorList>
    </citation>
    <scope>NUCLEOTIDE SEQUENCE [LARGE SCALE GENOMIC DNA]</scope>
    <source>
        <strain evidence="10 11">CBS 129021</strain>
    </source>
</reference>
<keyword evidence="6" id="KW-0804">Transcription</keyword>
<dbReference type="EMBL" id="MCFJ01000021">
    <property type="protein sequence ID" value="ORY56987.1"/>
    <property type="molecule type" value="Genomic_DNA"/>
</dbReference>
<keyword evidence="7" id="KW-0539">Nucleus</keyword>
<comment type="subcellular location">
    <subcellularLocation>
        <location evidence="1">Nucleus</location>
    </subcellularLocation>
</comment>
<evidence type="ECO:0000313" key="11">
    <source>
        <dbReference type="Proteomes" id="UP000193689"/>
    </source>
</evidence>
<dbReference type="OrthoDB" id="189997at2759"/>
<proteinExistence type="predicted"/>
<dbReference type="GO" id="GO:0043565">
    <property type="term" value="F:sequence-specific DNA binding"/>
    <property type="evidence" value="ECO:0007669"/>
    <property type="project" value="TreeGrafter"/>
</dbReference>
<dbReference type="STRING" id="1141098.A0A1Y2DCR9"/>
<dbReference type="InterPro" id="IPR052202">
    <property type="entry name" value="Yeast_MetPath_Reg"/>
</dbReference>
<keyword evidence="11" id="KW-1185">Reference proteome</keyword>
<dbReference type="GeneID" id="63773141"/>
<dbReference type="Pfam" id="PF04082">
    <property type="entry name" value="Fungal_trans"/>
    <property type="match status" value="1"/>
</dbReference>
<evidence type="ECO:0000256" key="7">
    <source>
        <dbReference type="ARBA" id="ARBA00023242"/>
    </source>
</evidence>
<dbReference type="AlphaFoldDB" id="A0A1Y2DCR9"/>
<dbReference type="PANTHER" id="PTHR47782">
    <property type="entry name" value="ZN(II)2CYS6 TRANSCRIPTION FACTOR (EUROFUNG)-RELATED"/>
    <property type="match status" value="1"/>
</dbReference>
<dbReference type="GO" id="GO:0006351">
    <property type="term" value="P:DNA-templated transcription"/>
    <property type="evidence" value="ECO:0007669"/>
    <property type="project" value="InterPro"/>
</dbReference>
<dbReference type="GO" id="GO:0045944">
    <property type="term" value="P:positive regulation of transcription by RNA polymerase II"/>
    <property type="evidence" value="ECO:0007669"/>
    <property type="project" value="TreeGrafter"/>
</dbReference>
<dbReference type="GO" id="GO:0000981">
    <property type="term" value="F:DNA-binding transcription factor activity, RNA polymerase II-specific"/>
    <property type="evidence" value="ECO:0007669"/>
    <property type="project" value="TreeGrafter"/>
</dbReference>
<feature type="region of interest" description="Disordered" evidence="8">
    <location>
        <begin position="33"/>
        <end position="70"/>
    </location>
</feature>
<feature type="non-terminal residue" evidence="10">
    <location>
        <position position="1"/>
    </location>
</feature>
<dbReference type="GO" id="GO:0008270">
    <property type="term" value="F:zinc ion binding"/>
    <property type="evidence" value="ECO:0007669"/>
    <property type="project" value="InterPro"/>
</dbReference>
<evidence type="ECO:0000256" key="6">
    <source>
        <dbReference type="ARBA" id="ARBA00023163"/>
    </source>
</evidence>
<keyword evidence="4" id="KW-0805">Transcription regulation</keyword>
<evidence type="ECO:0000256" key="2">
    <source>
        <dbReference type="ARBA" id="ARBA00022723"/>
    </source>
</evidence>
<sequence length="640" mass="71478">CLVEDPATRRHQSRNYVETLEEKVALLEDQLRRAHSREPDSGTTAPAIDNAHPLGPTASGPTETEDSVDELSSKVGMLAFRVDGEEPSYLGSSSPFAFSRIIHSSLRQPFPRNRSDTFGPPQDDTSLPTPCLLPQYEFGITLSNAYFENIHAQYPFLHEPTFRRWEAMLVGSAEAAGAAEAIVLDPVPYFFINMVYAVGALLLPNTGSLPQQFYLSAQFYIDSILSRDNLEAIQDLDFMAHIVQLQAILCYAMYSLRSSTGPSIWSLSGLALRQCVELGYHRSSKRFGSTIDPLRLEMRKRVFWCTFGIESVAAVTLGRPLGLQLQEVDAEFPTDINDSQITETGISGTPRSSHSDGPTTMSTALHVFRLRCLWARMHTSLYSDKTTRTSDDPTYGMRVENIRSKLDEWMASIPPIPTRTGAALTIFATRDWYDLNFGETILLLYRGQLTGKRACEDSVFIECAAAAENICHGYRHQYIGKPIKHTWAALCVIFSAGLTYLHCLWTSSAVREAVWYDGMSSTLTDCTMLLAVLAERWKSAAPYRDIFEALSNRTITMMVDRNREQWTRPVSFVPSSPVNPQNLTRWVADIPDAGMLDGTDKILEGLLDDFIAQEQEPGSPSRLRESRHGDRNGNENANPA</sequence>
<evidence type="ECO:0000256" key="4">
    <source>
        <dbReference type="ARBA" id="ARBA00023015"/>
    </source>
</evidence>
<dbReference type="SMART" id="SM00906">
    <property type="entry name" value="Fungal_trans"/>
    <property type="match status" value="1"/>
</dbReference>
<keyword evidence="3" id="KW-0862">Zinc</keyword>
<dbReference type="CDD" id="cd14653">
    <property type="entry name" value="ZIP_Gal4p-like"/>
    <property type="match status" value="1"/>
</dbReference>
<evidence type="ECO:0000259" key="9">
    <source>
        <dbReference type="SMART" id="SM00906"/>
    </source>
</evidence>
<dbReference type="CDD" id="cd12148">
    <property type="entry name" value="fungal_TF_MHR"/>
    <property type="match status" value="1"/>
</dbReference>
<evidence type="ECO:0000256" key="8">
    <source>
        <dbReference type="SAM" id="MobiDB-lite"/>
    </source>
</evidence>
<evidence type="ECO:0000256" key="1">
    <source>
        <dbReference type="ARBA" id="ARBA00004123"/>
    </source>
</evidence>
<keyword evidence="5" id="KW-0238">DNA-binding</keyword>
<protein>
    <submittedName>
        <fullName evidence="10">Fungal-specific transcription factor domain-domain-containing protein</fullName>
    </submittedName>
</protein>
<organism evidence="10 11">
    <name type="scientific">Pseudomassariella vexata</name>
    <dbReference type="NCBI Taxonomy" id="1141098"/>
    <lineage>
        <taxon>Eukaryota</taxon>
        <taxon>Fungi</taxon>
        <taxon>Dikarya</taxon>
        <taxon>Ascomycota</taxon>
        <taxon>Pezizomycotina</taxon>
        <taxon>Sordariomycetes</taxon>
        <taxon>Xylariomycetidae</taxon>
        <taxon>Amphisphaeriales</taxon>
        <taxon>Pseudomassariaceae</taxon>
        <taxon>Pseudomassariella</taxon>
    </lineage>
</organism>
<feature type="region of interest" description="Disordered" evidence="8">
    <location>
        <begin position="613"/>
        <end position="640"/>
    </location>
</feature>
<dbReference type="PANTHER" id="PTHR47782:SF12">
    <property type="entry name" value="ZN(II)2CYS6 TRANSCRIPTION FACTOR (EUROFUNG)"/>
    <property type="match status" value="1"/>
</dbReference>
<feature type="region of interest" description="Disordered" evidence="8">
    <location>
        <begin position="339"/>
        <end position="359"/>
    </location>
</feature>
<gene>
    <name evidence="10" type="ORF">BCR38DRAFT_355127</name>
</gene>
<dbReference type="Proteomes" id="UP000193689">
    <property type="component" value="Unassembled WGS sequence"/>
</dbReference>
<name>A0A1Y2DCR9_9PEZI</name>
<dbReference type="InParanoid" id="A0A1Y2DCR9"/>
<evidence type="ECO:0000313" key="10">
    <source>
        <dbReference type="EMBL" id="ORY56987.1"/>
    </source>
</evidence>
<dbReference type="RefSeq" id="XP_040710454.1">
    <property type="nucleotide sequence ID" value="XM_040856929.1"/>
</dbReference>
<feature type="domain" description="Xylanolytic transcriptional activator regulatory" evidence="9">
    <location>
        <begin position="264"/>
        <end position="339"/>
    </location>
</feature>
<evidence type="ECO:0000256" key="5">
    <source>
        <dbReference type="ARBA" id="ARBA00023125"/>
    </source>
</evidence>
<evidence type="ECO:0000256" key="3">
    <source>
        <dbReference type="ARBA" id="ARBA00022833"/>
    </source>
</evidence>
<feature type="compositionally biased region" description="Basic and acidic residues" evidence="8">
    <location>
        <begin position="622"/>
        <end position="633"/>
    </location>
</feature>
<accession>A0A1Y2DCR9</accession>